<sequence>MQEGRRRGTLWLSSVAKAHGSAAANSVEHFAAQGLPLTATSAFDATASPSSAPCSHWIASPEQHERRRSHYSASTSRGSPRSVHSTAVVSAASRISSSPAPERSFASQPAFDYDRAPAGDAATSSTPGAAAASDAEHPIHMPQPLCATDLLGRAHASAATLKARALQRLEEVSRLERMPPPSSNDLSFRERAGLGPDKERVSSRIEQRLKRVKEVEAMAHELPAWDRLSQMFSAQAMAQDADLESSAVLAKYREEVLCGQDPEVAAAGGSSSFSHVPFLRSGMFAAQQGFSLQTDLGRRSLQSQLPPAQEPLRPVSRRTASALEGLRVVMESSRTASAGTEPGDDVSAPSHPLMRPHMALSLLTAGGKLGYNKAEEATAEAVTAAVKAERAKRAQEEGLSIDPDQAELAGWAARREEQQQQADLAKLAGKVRPGPKSKKLDVCPAEPPVGAAQVLQALAGLPGVDHTQLAVAVQGLYAKRVKPGRQPLKAPLAPVTVPEDPQAFLVNLRAVAELLVQDLGAEAFVEVVSKAPWVLLLEAERHGQPQLGCLHVIDMDQQERAEFVCAFPRLLTIDAEACLLPLLEYLQGLGMSSAQIAKCLKGNPRLCEPSSLPTLQAVAAFWLGKGMSRPDLALLLSGFPTAPSYNLNTWQLKFDWLADHVGYTVRDVALMPGFVKASLSSGFGPRVAFALSKDVQFLRPSEEEESADRGSSRGRTKKNKLVLASFLRSSDSDLSLRLKQPLEEIEAFKQQWVQHDYPAWLKQRRGSIERYRSLTGSRKRPTGAAAAAQANAARLQSDAHFWEQAAAMQDQRRLDSVRLAGLAWQQEDDVEAAEGQLAGSAGLL</sequence>
<feature type="compositionally biased region" description="Low complexity" evidence="4">
    <location>
        <begin position="82"/>
        <end position="104"/>
    </location>
</feature>
<evidence type="ECO:0000256" key="2">
    <source>
        <dbReference type="ARBA" id="ARBA00022472"/>
    </source>
</evidence>
<evidence type="ECO:0000313" key="5">
    <source>
        <dbReference type="EMBL" id="KAI3436292.1"/>
    </source>
</evidence>
<evidence type="ECO:0000256" key="3">
    <source>
        <dbReference type="ARBA" id="ARBA00022946"/>
    </source>
</evidence>
<dbReference type="EMBL" id="SIDB01000002">
    <property type="protein sequence ID" value="KAI3436292.1"/>
    <property type="molecule type" value="Genomic_DNA"/>
</dbReference>
<protein>
    <submittedName>
        <fullName evidence="5">Uncharacterized protein</fullName>
    </submittedName>
</protein>
<name>A0A9D4Z164_CHLVU</name>
<evidence type="ECO:0000256" key="1">
    <source>
        <dbReference type="ARBA" id="ARBA00007692"/>
    </source>
</evidence>
<dbReference type="GO" id="GO:0003676">
    <property type="term" value="F:nucleic acid binding"/>
    <property type="evidence" value="ECO:0007669"/>
    <property type="project" value="InterPro"/>
</dbReference>
<dbReference type="GO" id="GO:0006353">
    <property type="term" value="P:DNA-templated transcription termination"/>
    <property type="evidence" value="ECO:0007669"/>
    <property type="project" value="UniProtKB-KW"/>
</dbReference>
<evidence type="ECO:0000256" key="4">
    <source>
        <dbReference type="SAM" id="MobiDB-lite"/>
    </source>
</evidence>
<dbReference type="AlphaFoldDB" id="A0A9D4Z164"/>
<feature type="compositionally biased region" description="Basic and acidic residues" evidence="4">
    <location>
        <begin position="187"/>
        <end position="202"/>
    </location>
</feature>
<comment type="caution">
    <text evidence="5">The sequence shown here is derived from an EMBL/GenBank/DDBJ whole genome shotgun (WGS) entry which is preliminary data.</text>
</comment>
<proteinExistence type="inferred from homology"/>
<dbReference type="OrthoDB" id="1684047at2759"/>
<dbReference type="InterPro" id="IPR038538">
    <property type="entry name" value="MTERF_sf"/>
</dbReference>
<evidence type="ECO:0000313" key="6">
    <source>
        <dbReference type="Proteomes" id="UP001055712"/>
    </source>
</evidence>
<dbReference type="Pfam" id="PF02536">
    <property type="entry name" value="mTERF"/>
    <property type="match status" value="1"/>
</dbReference>
<keyword evidence="6" id="KW-1185">Reference proteome</keyword>
<feature type="region of interest" description="Disordered" evidence="4">
    <location>
        <begin position="174"/>
        <end position="202"/>
    </location>
</feature>
<keyword evidence="2" id="KW-0805">Transcription regulation</keyword>
<reference evidence="5" key="1">
    <citation type="journal article" date="2019" name="Plant J.">
        <title>Chlorella vulgaris genome assembly and annotation reveals the molecular basis for metabolic acclimation to high light conditions.</title>
        <authorList>
            <person name="Cecchin M."/>
            <person name="Marcolungo L."/>
            <person name="Rossato M."/>
            <person name="Girolomoni L."/>
            <person name="Cosentino E."/>
            <person name="Cuine S."/>
            <person name="Li-Beisson Y."/>
            <person name="Delledonne M."/>
            <person name="Ballottari M."/>
        </authorList>
    </citation>
    <scope>NUCLEOTIDE SEQUENCE</scope>
    <source>
        <strain evidence="5">211/11P</strain>
    </source>
</reference>
<keyword evidence="2" id="KW-0806">Transcription termination</keyword>
<keyword evidence="2" id="KW-0804">Transcription</keyword>
<dbReference type="Gene3D" id="1.25.70.10">
    <property type="entry name" value="Transcription termination factor 3, mitochondrial"/>
    <property type="match status" value="1"/>
</dbReference>
<feature type="compositionally biased region" description="Low complexity" evidence="4">
    <location>
        <begin position="118"/>
        <end position="133"/>
    </location>
</feature>
<gene>
    <name evidence="5" type="ORF">D9Q98_002345</name>
</gene>
<feature type="region of interest" description="Disordered" evidence="4">
    <location>
        <begin position="51"/>
        <end position="135"/>
    </location>
</feature>
<dbReference type="SMART" id="SM00733">
    <property type="entry name" value="Mterf"/>
    <property type="match status" value="2"/>
</dbReference>
<organism evidence="5 6">
    <name type="scientific">Chlorella vulgaris</name>
    <name type="common">Green alga</name>
    <dbReference type="NCBI Taxonomy" id="3077"/>
    <lineage>
        <taxon>Eukaryota</taxon>
        <taxon>Viridiplantae</taxon>
        <taxon>Chlorophyta</taxon>
        <taxon>core chlorophytes</taxon>
        <taxon>Trebouxiophyceae</taxon>
        <taxon>Chlorellales</taxon>
        <taxon>Chlorellaceae</taxon>
        <taxon>Chlorella clade</taxon>
        <taxon>Chlorella</taxon>
    </lineage>
</organism>
<dbReference type="Proteomes" id="UP001055712">
    <property type="component" value="Unassembled WGS sequence"/>
</dbReference>
<reference evidence="5" key="2">
    <citation type="submission" date="2020-11" db="EMBL/GenBank/DDBJ databases">
        <authorList>
            <person name="Cecchin M."/>
            <person name="Marcolungo L."/>
            <person name="Rossato M."/>
            <person name="Girolomoni L."/>
            <person name="Cosentino E."/>
            <person name="Cuine S."/>
            <person name="Li-Beisson Y."/>
            <person name="Delledonne M."/>
            <person name="Ballottari M."/>
        </authorList>
    </citation>
    <scope>NUCLEOTIDE SEQUENCE</scope>
    <source>
        <strain evidence="5">211/11P</strain>
        <tissue evidence="5">Whole cell</tissue>
    </source>
</reference>
<comment type="similarity">
    <text evidence="1">Belongs to the mTERF family.</text>
</comment>
<feature type="region of interest" description="Disordered" evidence="4">
    <location>
        <begin position="333"/>
        <end position="352"/>
    </location>
</feature>
<keyword evidence="3" id="KW-0809">Transit peptide</keyword>
<accession>A0A9D4Z164</accession>
<dbReference type="InterPro" id="IPR003690">
    <property type="entry name" value="MTERF"/>
</dbReference>